<sequence>MKCTRKLSNIWKETLEPGAIFPERQVQTIPRNREKKMTSSWKVFRETTSFLSPVQSSGGFGETSQLVEPTERSWKICVRIVLRGSTEKESFDILFGQTLA</sequence>
<protein>
    <submittedName>
        <fullName evidence="1">Uncharacterized protein</fullName>
    </submittedName>
</protein>
<dbReference type="Proteomes" id="UP000827092">
    <property type="component" value="Unassembled WGS sequence"/>
</dbReference>
<evidence type="ECO:0000313" key="2">
    <source>
        <dbReference type="Proteomes" id="UP000827092"/>
    </source>
</evidence>
<dbReference type="AlphaFoldDB" id="A0AAV6U063"/>
<dbReference type="EMBL" id="JAFNEN010000764">
    <property type="protein sequence ID" value="KAG8177655.1"/>
    <property type="molecule type" value="Genomic_DNA"/>
</dbReference>
<comment type="caution">
    <text evidence="1">The sequence shown here is derived from an EMBL/GenBank/DDBJ whole genome shotgun (WGS) entry which is preliminary data.</text>
</comment>
<accession>A0AAV6U063</accession>
<proteinExistence type="predicted"/>
<keyword evidence="2" id="KW-1185">Reference proteome</keyword>
<organism evidence="1 2">
    <name type="scientific">Oedothorax gibbosus</name>
    <dbReference type="NCBI Taxonomy" id="931172"/>
    <lineage>
        <taxon>Eukaryota</taxon>
        <taxon>Metazoa</taxon>
        <taxon>Ecdysozoa</taxon>
        <taxon>Arthropoda</taxon>
        <taxon>Chelicerata</taxon>
        <taxon>Arachnida</taxon>
        <taxon>Araneae</taxon>
        <taxon>Araneomorphae</taxon>
        <taxon>Entelegynae</taxon>
        <taxon>Araneoidea</taxon>
        <taxon>Linyphiidae</taxon>
        <taxon>Erigoninae</taxon>
        <taxon>Oedothorax</taxon>
    </lineage>
</organism>
<gene>
    <name evidence="1" type="ORF">JTE90_000341</name>
</gene>
<reference evidence="1 2" key="1">
    <citation type="journal article" date="2022" name="Nat. Ecol. Evol.">
        <title>A masculinizing supergene underlies an exaggerated male reproductive morph in a spider.</title>
        <authorList>
            <person name="Hendrickx F."/>
            <person name="De Corte Z."/>
            <person name="Sonet G."/>
            <person name="Van Belleghem S.M."/>
            <person name="Kostlbacher S."/>
            <person name="Vangestel C."/>
        </authorList>
    </citation>
    <scope>NUCLEOTIDE SEQUENCE [LARGE SCALE GENOMIC DNA]</scope>
    <source>
        <strain evidence="1">W744_W776</strain>
    </source>
</reference>
<evidence type="ECO:0000313" key="1">
    <source>
        <dbReference type="EMBL" id="KAG8177655.1"/>
    </source>
</evidence>
<name>A0AAV6U063_9ARAC</name>